<evidence type="ECO:0000313" key="2">
    <source>
        <dbReference type="Proteomes" id="UP000235965"/>
    </source>
</evidence>
<dbReference type="GO" id="GO:0003676">
    <property type="term" value="F:nucleic acid binding"/>
    <property type="evidence" value="ECO:0007669"/>
    <property type="project" value="InterPro"/>
</dbReference>
<evidence type="ECO:0000313" key="1">
    <source>
        <dbReference type="EMBL" id="PNF14455.1"/>
    </source>
</evidence>
<gene>
    <name evidence="1" type="ORF">B7P43_G01713</name>
</gene>
<organism evidence="1 2">
    <name type="scientific">Cryptotermes secundus</name>
    <dbReference type="NCBI Taxonomy" id="105785"/>
    <lineage>
        <taxon>Eukaryota</taxon>
        <taxon>Metazoa</taxon>
        <taxon>Ecdysozoa</taxon>
        <taxon>Arthropoda</taxon>
        <taxon>Hexapoda</taxon>
        <taxon>Insecta</taxon>
        <taxon>Pterygota</taxon>
        <taxon>Neoptera</taxon>
        <taxon>Polyneoptera</taxon>
        <taxon>Dictyoptera</taxon>
        <taxon>Blattodea</taxon>
        <taxon>Blattoidea</taxon>
        <taxon>Termitoidae</taxon>
        <taxon>Kalotermitidae</taxon>
        <taxon>Cryptotermitinae</taxon>
        <taxon>Cryptotermes</taxon>
    </lineage>
</organism>
<dbReference type="AlphaFoldDB" id="A0A2J7PDN7"/>
<dbReference type="PANTHER" id="PTHR47326">
    <property type="entry name" value="TRANSPOSABLE ELEMENT TC3 TRANSPOSASE-LIKE PROTEIN"/>
    <property type="match status" value="1"/>
</dbReference>
<comment type="caution">
    <text evidence="1">The sequence shown here is derived from an EMBL/GenBank/DDBJ whole genome shotgun (WGS) entry which is preliminary data.</text>
</comment>
<protein>
    <submittedName>
        <fullName evidence="1">Uncharacterized protein</fullName>
    </submittedName>
</protein>
<name>A0A2J7PDN7_9NEOP</name>
<dbReference type="InParanoid" id="A0A2J7PDN7"/>
<reference evidence="1 2" key="1">
    <citation type="submission" date="2017-12" db="EMBL/GenBank/DDBJ databases">
        <title>Hemimetabolous genomes reveal molecular basis of termite eusociality.</title>
        <authorList>
            <person name="Harrison M.C."/>
            <person name="Jongepier E."/>
            <person name="Robertson H.M."/>
            <person name="Arning N."/>
            <person name="Bitard-Feildel T."/>
            <person name="Chao H."/>
            <person name="Childers C.P."/>
            <person name="Dinh H."/>
            <person name="Doddapaneni H."/>
            <person name="Dugan S."/>
            <person name="Gowin J."/>
            <person name="Greiner C."/>
            <person name="Han Y."/>
            <person name="Hu H."/>
            <person name="Hughes D.S.T."/>
            <person name="Huylmans A.-K."/>
            <person name="Kemena C."/>
            <person name="Kremer L.P.M."/>
            <person name="Lee S.L."/>
            <person name="Lopez-Ezquerra A."/>
            <person name="Mallet L."/>
            <person name="Monroy-Kuhn J.M."/>
            <person name="Moser A."/>
            <person name="Murali S.C."/>
            <person name="Muzny D.M."/>
            <person name="Otani S."/>
            <person name="Piulachs M.-D."/>
            <person name="Poelchau M."/>
            <person name="Qu J."/>
            <person name="Schaub F."/>
            <person name="Wada-Katsumata A."/>
            <person name="Worley K.C."/>
            <person name="Xie Q."/>
            <person name="Ylla G."/>
            <person name="Poulsen M."/>
            <person name="Gibbs R.A."/>
            <person name="Schal C."/>
            <person name="Richards S."/>
            <person name="Belles X."/>
            <person name="Korb J."/>
            <person name="Bornberg-Bauer E."/>
        </authorList>
    </citation>
    <scope>NUCLEOTIDE SEQUENCE [LARGE SCALE GENOMIC DNA]</scope>
    <source>
        <tissue evidence="1">Whole body</tissue>
    </source>
</reference>
<dbReference type="InterPro" id="IPR036397">
    <property type="entry name" value="RNaseH_sf"/>
</dbReference>
<dbReference type="Proteomes" id="UP000235965">
    <property type="component" value="Unassembled WGS sequence"/>
</dbReference>
<proteinExistence type="predicted"/>
<dbReference type="PANTHER" id="PTHR47326:SF1">
    <property type="entry name" value="HTH PSQ-TYPE DOMAIN-CONTAINING PROTEIN"/>
    <property type="match status" value="1"/>
</dbReference>
<dbReference type="STRING" id="105785.A0A2J7PDN7"/>
<keyword evidence="2" id="KW-1185">Reference proteome</keyword>
<dbReference type="Gene3D" id="3.30.420.10">
    <property type="entry name" value="Ribonuclease H-like superfamily/Ribonuclease H"/>
    <property type="match status" value="1"/>
</dbReference>
<dbReference type="EMBL" id="NEVH01026386">
    <property type="protein sequence ID" value="PNF14455.1"/>
    <property type="molecule type" value="Genomic_DNA"/>
</dbReference>
<accession>A0A2J7PDN7</accession>
<dbReference type="OrthoDB" id="8195099at2759"/>
<sequence length="191" mass="22213">MTLQQGKAFCVLRFEVSKSVITVQCEFHAWFQKDAPFKLYKMQLVQALKPADKEKRHDFCEEMQLKTEEDGFVGRLISDEAMFHISGKVNRHNVHSWRTEQPQAQIEHQHDSPKVNVFCAVSREKVHSPFFFHFHRNVRVFLNCVLPQCWIGQAAATGDNNHLPWPPCSPDLTLCDLFLWGFVKDSLYVPP</sequence>